<reference evidence="1" key="1">
    <citation type="journal article" date="2006" name="Science">
        <title>The genome of black cottonwood, Populus trichocarpa (Torr. &amp; Gray).</title>
        <authorList>
            <person name="Tuskan G.A."/>
            <person name="Difazio S."/>
            <person name="Jansson S."/>
            <person name="Bohlmann J."/>
            <person name="Grigoriev I."/>
            <person name="Hellsten U."/>
            <person name="Putnam N."/>
            <person name="Ralph S."/>
            <person name="Rombauts S."/>
            <person name="Salamov A."/>
            <person name="Schein J."/>
            <person name="Sterck L."/>
            <person name="Aerts A."/>
            <person name="Bhalerao R.R."/>
            <person name="Bhalerao R.P."/>
            <person name="Blaudez D."/>
            <person name="Boerjan W."/>
            <person name="Brun A."/>
            <person name="Brunner A."/>
            <person name="Busov V."/>
            <person name="Campbell M."/>
            <person name="Carlson J."/>
            <person name="Chalot M."/>
            <person name="Chapman J."/>
            <person name="Chen G.L."/>
            <person name="Cooper D."/>
            <person name="Coutinho P.M."/>
            <person name="Couturier J."/>
            <person name="Covert S."/>
            <person name="Cronk Q."/>
            <person name="Cunningham R."/>
            <person name="Davis J."/>
            <person name="Degroeve S."/>
            <person name="Dejardin A."/>
            <person name="Depamphilis C."/>
            <person name="Detter J."/>
            <person name="Dirks B."/>
            <person name="Dubchak I."/>
            <person name="Duplessis S."/>
            <person name="Ehlting J."/>
            <person name="Ellis B."/>
            <person name="Gendler K."/>
            <person name="Goodstein D."/>
            <person name="Gribskov M."/>
            <person name="Grimwood J."/>
            <person name="Groover A."/>
            <person name="Gunter L."/>
            <person name="Hamberger B."/>
            <person name="Heinze B."/>
            <person name="Helariutta Y."/>
            <person name="Henrissat B."/>
            <person name="Holligan D."/>
            <person name="Holt R."/>
            <person name="Huang W."/>
            <person name="Islam-Faridi N."/>
            <person name="Jones S."/>
            <person name="Jones-Rhoades M."/>
            <person name="Jorgensen R."/>
            <person name="Joshi C."/>
            <person name="Kangasjarvi J."/>
            <person name="Karlsson J."/>
            <person name="Kelleher C."/>
            <person name="Kirkpatrick R."/>
            <person name="Kirst M."/>
            <person name="Kohler A."/>
            <person name="Kalluri U."/>
            <person name="Larimer F."/>
            <person name="Leebens-Mack J."/>
            <person name="Leple J.C."/>
            <person name="Locascio P."/>
            <person name="Lou Y."/>
            <person name="Lucas S."/>
            <person name="Martin F."/>
            <person name="Montanini B."/>
            <person name="Napoli C."/>
            <person name="Nelson D.R."/>
            <person name="Nelson C."/>
            <person name="Nieminen K."/>
            <person name="Nilsson O."/>
            <person name="Pereda V."/>
            <person name="Peter G."/>
            <person name="Philippe R."/>
            <person name="Pilate G."/>
            <person name="Poliakov A."/>
            <person name="Razumovskaya J."/>
            <person name="Richardson P."/>
            <person name="Rinaldi C."/>
            <person name="Ritland K."/>
            <person name="Rouze P."/>
            <person name="Ryaboy D."/>
            <person name="Schmutz J."/>
            <person name="Schrader J."/>
            <person name="Segerman B."/>
            <person name="Shin H."/>
            <person name="Siddiqui A."/>
            <person name="Sterky F."/>
            <person name="Terry A."/>
            <person name="Tsai C.J."/>
            <person name="Uberbacher E."/>
            <person name="Unneberg P."/>
            <person name="Vahala J."/>
            <person name="Wall K."/>
            <person name="Wessler S."/>
            <person name="Yang G."/>
            <person name="Yin T."/>
            <person name="Douglas C."/>
            <person name="Marra M."/>
            <person name="Sandberg G."/>
            <person name="Van de Peer Y."/>
            <person name="Rokhsar D."/>
        </authorList>
    </citation>
    <scope>NUCLEOTIDE SEQUENCE [LARGE SCALE GENOMIC DNA]</scope>
    <source>
        <strain evidence="1">Nisqually-1</strain>
    </source>
</reference>
<dbReference type="PANTHER" id="PTHR21243">
    <property type="entry name" value="PROTEIN SCAI"/>
    <property type="match status" value="1"/>
</dbReference>
<dbReference type="GO" id="GO:0003714">
    <property type="term" value="F:transcription corepressor activity"/>
    <property type="evidence" value="ECO:0007669"/>
    <property type="project" value="InterPro"/>
</dbReference>
<proteinExistence type="predicted"/>
<gene>
    <name evidence="1" type="ORF">POPTR_T096900</name>
</gene>
<accession>A0A2K1R6X4</accession>
<dbReference type="EMBL" id="KZ623417">
    <property type="protein sequence ID" value="PNS23003.1"/>
    <property type="molecule type" value="Genomic_DNA"/>
</dbReference>
<evidence type="ECO:0000313" key="1">
    <source>
        <dbReference type="EMBL" id="PNS23003.1"/>
    </source>
</evidence>
<sequence>MEKLTSKAISGAEKGEPAAIILSPSCSIPLTTADSSRHHSGSLLTMFLTTPLQAFCLLIGLSGPDVEMDTYNKAEKLLSSSLNAWGLTLATSDMLDPVWAQILGDPFLRRLLLRFLFCRAVLTLFAPSSGKKEFHPECMPSLPTSLQPNASACQTVVLQMANIFGATKKFIFLEGIVLPAHSDVEMASSS</sequence>
<dbReference type="AlphaFoldDB" id="A0A2K1R6X4"/>
<dbReference type="InterPro" id="IPR022709">
    <property type="entry name" value="SCAI"/>
</dbReference>
<dbReference type="GO" id="GO:0006351">
    <property type="term" value="P:DNA-templated transcription"/>
    <property type="evidence" value="ECO:0007669"/>
    <property type="project" value="InterPro"/>
</dbReference>
<name>A0A2K1R6X4_POPTR</name>
<dbReference type="STRING" id="3694.A0A2K1R6X4"/>
<protein>
    <recommendedName>
        <fullName evidence="2">Protein SCAI</fullName>
    </recommendedName>
</protein>
<evidence type="ECO:0008006" key="2">
    <source>
        <dbReference type="Google" id="ProtNLM"/>
    </source>
</evidence>
<organism evidence="1">
    <name type="scientific">Populus trichocarpa</name>
    <name type="common">Western balsam poplar</name>
    <name type="synonym">Populus balsamifera subsp. trichocarpa</name>
    <dbReference type="NCBI Taxonomy" id="3694"/>
    <lineage>
        <taxon>Eukaryota</taxon>
        <taxon>Viridiplantae</taxon>
        <taxon>Streptophyta</taxon>
        <taxon>Embryophyta</taxon>
        <taxon>Tracheophyta</taxon>
        <taxon>Spermatophyta</taxon>
        <taxon>Magnoliopsida</taxon>
        <taxon>eudicotyledons</taxon>
        <taxon>Gunneridae</taxon>
        <taxon>Pentapetalae</taxon>
        <taxon>rosids</taxon>
        <taxon>fabids</taxon>
        <taxon>Malpighiales</taxon>
        <taxon>Salicaceae</taxon>
        <taxon>Saliceae</taxon>
        <taxon>Populus</taxon>
    </lineage>
</organism>
<reference evidence="1" key="2">
    <citation type="submission" date="2017-07" db="EMBL/GenBank/DDBJ databases">
        <title>WGS assembly of Populus trichocarpa.</title>
        <authorList>
            <person name="Tuskan G."/>
            <person name="Difazio S."/>
            <person name="Jansson S."/>
            <person name="Bohlmann J."/>
            <person name="Grigoriev I."/>
            <person name="Hellsten U."/>
            <person name="Putnam N."/>
            <person name="Ralph S."/>
            <person name="Rombauts S."/>
            <person name="Salamov A."/>
            <person name="Schein J."/>
            <person name="Sterck L."/>
            <person name="Aerts A."/>
            <person name="Bhalerao R."/>
            <person name="Bhalerao R."/>
            <person name="Blaudez D."/>
            <person name="Boerjan W."/>
            <person name="Brun A."/>
            <person name="Brunner A."/>
            <person name="Busov V."/>
            <person name="Campbell M."/>
            <person name="Carlson J."/>
            <person name="Chalot M."/>
            <person name="Chapman J."/>
            <person name="Chen G."/>
            <person name="Cooper D."/>
            <person name="Coutinho P."/>
            <person name="Couturier J."/>
            <person name="Covert S."/>
            <person name="Cronk Q."/>
            <person name="Cunningham R."/>
            <person name="Davis J."/>
            <person name="Degroeve S."/>
            <person name="Dejardin A."/>
            <person name="Depamphilis C."/>
            <person name="Detter J."/>
            <person name="Dirks B."/>
            <person name="Dubchak I."/>
            <person name="Duplessis S."/>
            <person name="Ehlting J."/>
            <person name="Ellis B."/>
            <person name="Gendler K."/>
            <person name="Goodstein D."/>
            <person name="Gribskov M."/>
            <person name="Grimwood J."/>
            <person name="Groover A."/>
            <person name="Gunter L."/>
            <person name="Hamberger B."/>
            <person name="Heinze B."/>
            <person name="Helariutta Y."/>
            <person name="Henrissat B."/>
            <person name="Holligan D."/>
            <person name="Holt R."/>
            <person name="Huang W."/>
            <person name="Islam-Faridi N."/>
            <person name="Jones S."/>
            <person name="Jones-Rhoades M."/>
            <person name="Jorgensen R."/>
            <person name="Joshi C."/>
            <person name="Kangasjarvi J."/>
            <person name="Karlsson J."/>
            <person name="Kelleher C."/>
            <person name="Kirkpatrick R."/>
            <person name="Kirst M."/>
            <person name="Kohler A."/>
            <person name="Kalluri U."/>
            <person name="Larimer F."/>
            <person name="Leebens-Mack J."/>
            <person name="Leple J."/>
            <person name="Locascio P."/>
            <person name="Lou Y."/>
            <person name="Lucas S."/>
            <person name="Martin F."/>
            <person name="Montanini B."/>
            <person name="Napoli C."/>
            <person name="Nelson D."/>
            <person name="Nelson C."/>
            <person name="Nieminen K."/>
            <person name="Nilsson O."/>
            <person name="Pereda V."/>
            <person name="Peter G."/>
            <person name="Philippe R."/>
            <person name="Pilate G."/>
            <person name="Poliakov A."/>
            <person name="Razumovskaya J."/>
            <person name="Richardson P."/>
            <person name="Rinaldi C."/>
            <person name="Ritland K."/>
            <person name="Rouze P."/>
            <person name="Ryaboy D."/>
            <person name="Schmutz J."/>
            <person name="Schrader J."/>
            <person name="Segerman B."/>
            <person name="Shin H."/>
            <person name="Siddiqui A."/>
            <person name="Sterky F."/>
            <person name="Terry A."/>
            <person name="Tsai C."/>
            <person name="Uberbacher E."/>
            <person name="Unneberg P."/>
            <person name="Vahala J."/>
            <person name="Wall K."/>
            <person name="Wessler S."/>
            <person name="Yang G."/>
            <person name="Yin T."/>
            <person name="Douglas C."/>
            <person name="Marra M."/>
            <person name="Sandberg G."/>
            <person name="Van De Peer Y."/>
            <person name="Rokhsar D."/>
        </authorList>
    </citation>
    <scope>NUCLEOTIDE SEQUENCE</scope>
    <source>
        <strain evidence="1">Nisqually-1</strain>
    </source>
</reference>
<dbReference type="Pfam" id="PF12070">
    <property type="entry name" value="SCAI"/>
    <property type="match status" value="1"/>
</dbReference>
<dbReference type="InParanoid" id="A0A2K1R6X4"/>